<protein>
    <recommendedName>
        <fullName evidence="1">Stage 0 sporulation protein A homolog</fullName>
    </recommendedName>
</protein>
<dbReference type="SMART" id="SM00448">
    <property type="entry name" value="REC"/>
    <property type="match status" value="1"/>
</dbReference>
<reference evidence="5" key="2">
    <citation type="submission" date="2021-04" db="EMBL/GenBank/DDBJ databases">
        <authorList>
            <person name="Gilroy R."/>
        </authorList>
    </citation>
    <scope>NUCLEOTIDE SEQUENCE</scope>
    <source>
        <strain evidence="5">12435</strain>
    </source>
</reference>
<feature type="domain" description="Response regulatory" evidence="4">
    <location>
        <begin position="3"/>
        <end position="120"/>
    </location>
</feature>
<dbReference type="Pfam" id="PF04397">
    <property type="entry name" value="LytTR"/>
    <property type="match status" value="1"/>
</dbReference>
<evidence type="ECO:0000256" key="2">
    <source>
        <dbReference type="ARBA" id="ARBA00024867"/>
    </source>
</evidence>
<organism evidence="5 6">
    <name type="scientific">Candidatus Protoclostridium stercorigallinarum</name>
    <dbReference type="NCBI Taxonomy" id="2838741"/>
    <lineage>
        <taxon>Bacteria</taxon>
        <taxon>Bacillati</taxon>
        <taxon>Bacillota</taxon>
        <taxon>Clostridia</taxon>
        <taxon>Candidatus Protoclostridium</taxon>
    </lineage>
</organism>
<dbReference type="PROSITE" id="PS50110">
    <property type="entry name" value="RESPONSE_REGULATORY"/>
    <property type="match status" value="1"/>
</dbReference>
<accession>A0A9D1Q0F8</accession>
<comment type="function">
    <text evidence="2">May play the central regulatory role in sporulation. It may be an element of the effector pathway responsible for the activation of sporulation genes in response to nutritional stress. Spo0A may act in concert with spo0H (a sigma factor) to control the expression of some genes that are critical to the sporulation process.</text>
</comment>
<dbReference type="PANTHER" id="PTHR37299">
    <property type="entry name" value="TRANSCRIPTIONAL REGULATOR-RELATED"/>
    <property type="match status" value="1"/>
</dbReference>
<dbReference type="Proteomes" id="UP000823990">
    <property type="component" value="Unassembled WGS sequence"/>
</dbReference>
<evidence type="ECO:0000259" key="4">
    <source>
        <dbReference type="PROSITE" id="PS50110"/>
    </source>
</evidence>
<dbReference type="Gene3D" id="3.40.50.2300">
    <property type="match status" value="1"/>
</dbReference>
<dbReference type="InterPro" id="IPR007492">
    <property type="entry name" value="LytTR_DNA-bd_dom"/>
</dbReference>
<reference evidence="5" key="1">
    <citation type="journal article" date="2021" name="PeerJ">
        <title>Extensive microbial diversity within the chicken gut microbiome revealed by metagenomics and culture.</title>
        <authorList>
            <person name="Gilroy R."/>
            <person name="Ravi A."/>
            <person name="Getino M."/>
            <person name="Pursley I."/>
            <person name="Horton D.L."/>
            <person name="Alikhan N.F."/>
            <person name="Baker D."/>
            <person name="Gharbi K."/>
            <person name="Hall N."/>
            <person name="Watson M."/>
            <person name="Adriaenssens E.M."/>
            <person name="Foster-Nyarko E."/>
            <person name="Jarju S."/>
            <person name="Secka A."/>
            <person name="Antonio M."/>
            <person name="Oren A."/>
            <person name="Chaudhuri R.R."/>
            <person name="La Ragione R."/>
            <person name="Hildebrand F."/>
            <person name="Pallen M.J."/>
        </authorList>
    </citation>
    <scope>NUCLEOTIDE SEQUENCE</scope>
    <source>
        <strain evidence="5">12435</strain>
    </source>
</reference>
<proteinExistence type="predicted"/>
<dbReference type="InterPro" id="IPR001789">
    <property type="entry name" value="Sig_transdc_resp-reg_receiver"/>
</dbReference>
<dbReference type="GO" id="GO:0000156">
    <property type="term" value="F:phosphorelay response regulator activity"/>
    <property type="evidence" value="ECO:0007669"/>
    <property type="project" value="InterPro"/>
</dbReference>
<dbReference type="InterPro" id="IPR011006">
    <property type="entry name" value="CheY-like_superfamily"/>
</dbReference>
<evidence type="ECO:0000256" key="3">
    <source>
        <dbReference type="PROSITE-ProRule" id="PRU00169"/>
    </source>
</evidence>
<dbReference type="SUPFAM" id="SSF52172">
    <property type="entry name" value="CheY-like"/>
    <property type="match status" value="1"/>
</dbReference>
<dbReference type="AlphaFoldDB" id="A0A9D1Q0F8"/>
<evidence type="ECO:0000313" key="6">
    <source>
        <dbReference type="Proteomes" id="UP000823990"/>
    </source>
</evidence>
<keyword evidence="3" id="KW-0597">Phosphoprotein</keyword>
<keyword evidence="5" id="KW-0238">DNA-binding</keyword>
<evidence type="ECO:0000256" key="1">
    <source>
        <dbReference type="ARBA" id="ARBA00018672"/>
    </source>
</evidence>
<dbReference type="Gene3D" id="2.40.50.1020">
    <property type="entry name" value="LytTr DNA-binding domain"/>
    <property type="match status" value="1"/>
</dbReference>
<dbReference type="Pfam" id="PF00072">
    <property type="entry name" value="Response_reg"/>
    <property type="match status" value="1"/>
</dbReference>
<comment type="caution">
    <text evidence="5">The sequence shown here is derived from an EMBL/GenBank/DDBJ whole genome shotgun (WGS) entry which is preliminary data.</text>
</comment>
<name>A0A9D1Q0F8_9FIRM</name>
<gene>
    <name evidence="5" type="ORF">H9892_06535</name>
</gene>
<dbReference type="SMART" id="SM00850">
    <property type="entry name" value="LytTR"/>
    <property type="match status" value="1"/>
</dbReference>
<evidence type="ECO:0000313" key="5">
    <source>
        <dbReference type="EMBL" id="HIW02979.1"/>
    </source>
</evidence>
<sequence>MYKVGIIDDEESACAELERMVSDYGKEKGVKFSVSGFIGADDTSLDNIVANDIVFLDIEMPGMNGMELAKKIRGSGSDVILIFCTNLQQFALNGYEVDALGFIVKPVSRHSFDFFMDKAIKKLSRKEKVRGGGNIHIKTVGSHRCVGVNDIGFVEVRRHKLFYHIYGNGAPAEVIQTRGSMQEAENELAPFGFVRCSIGYLVNLGYVSAIKGNEVYLPETVLFVSRNYKKRFTEAFMRSIATGEADNK</sequence>
<dbReference type="InterPro" id="IPR046947">
    <property type="entry name" value="LytR-like"/>
</dbReference>
<dbReference type="GO" id="GO:0003677">
    <property type="term" value="F:DNA binding"/>
    <property type="evidence" value="ECO:0007669"/>
    <property type="project" value="UniProtKB-KW"/>
</dbReference>
<dbReference type="EMBL" id="DXHS01000108">
    <property type="protein sequence ID" value="HIW02979.1"/>
    <property type="molecule type" value="Genomic_DNA"/>
</dbReference>
<dbReference type="PANTHER" id="PTHR37299:SF1">
    <property type="entry name" value="STAGE 0 SPORULATION PROTEIN A HOMOLOG"/>
    <property type="match status" value="1"/>
</dbReference>
<feature type="modified residue" description="4-aspartylphosphate" evidence="3">
    <location>
        <position position="57"/>
    </location>
</feature>